<dbReference type="Gene3D" id="2.130.10.10">
    <property type="entry name" value="YVTN repeat-like/Quinoprotein amine dehydrogenase"/>
    <property type="match status" value="8"/>
</dbReference>
<dbReference type="InterPro" id="IPR031348">
    <property type="entry name" value="PigL_N"/>
</dbReference>
<feature type="domain" description="NACHT" evidence="5">
    <location>
        <begin position="211"/>
        <end position="358"/>
    </location>
</feature>
<feature type="repeat" description="WD" evidence="3">
    <location>
        <begin position="962"/>
        <end position="1003"/>
    </location>
</feature>
<dbReference type="GO" id="GO:0035097">
    <property type="term" value="C:histone methyltransferase complex"/>
    <property type="evidence" value="ECO:0007669"/>
    <property type="project" value="UniProtKB-ARBA"/>
</dbReference>
<feature type="coiled-coil region" evidence="4">
    <location>
        <begin position="31"/>
        <end position="90"/>
    </location>
</feature>
<sequence>MDGLSGAASVIAVVDISAKITSLCFQYIVAVKDAKDDIERLQRTVVSIKNALEQVQQLLDKQSASLFSATHKLLDSLEECRQQLTRLESQLEPRKTRKAMQRFGLRALKWPFTRKEVQKIVSSLEKYEQTFSLALQVDQTGLIISVDQKLRVIDKKTDDVLSKINVVKLPIALGASFDSHKDEHNATCLPNTRVELLSEIMQWAKEGNGKPIFWLSGMAGTGKSTIARTIAESFAEKQRLGASFFFKRGDGDRGNATRFFTTIATELMVRVPEMSLGIRKAINTDPAICEKRLKDQFEKLLLGPLSEAVSLRPLELVVVIDALDECEQDGDIRTILQLLSRMKDLKPVSLHVFVTSRPELHIRLGFKQMPDGTYKDLILHEVARQTIEHDIHIYLEHELIEIRQQRSLSSDWPNRSQIQELVEQAVPLFIFAATACRYIGDWRDNPKRRLEKVLGYRKLNASKLDATYLPILDQLFDEEDTENKESWISEFRAIVGSIVVLESPLSICSLATLLEIPKEDVSCRLDSLHSVLSIPKNEDAPIRLLHLSFREFLIDTQKRGKSPFWVDERDTHRKLASQCLQLMTSTKGLRRNMCDLMPGSLRSKIDEGIIANSLPSELQYACRYWVHHLEQSQHRITDGDSINLFLQEHFFHWLEAMSLIGETKKCIHLIQKLQALTDSSKSASSSFLRDAIRFALRFGPILEDAPLQIYTSALLFAPQASIIRQTFVGQSPEGFKMLSRREGNWDACRSALEGHFGLVNAIAFSPDGQLVASASRDKTVRLWEAATGTCRSTLEGHSDSICAVAFSPDSQLVASASEDETVRLWEAATGMCRSTLEGHSDWVCAVAFSPDGQLVASASWDETVRLWEAATGTCRSTLKGHSHWVYAVAFSPDGQLVASASGDKTVRLWEAATGMCRSTLEGHSDSVCAVAFSPDGQLVASASHDKTVRLWEAVTGMCRSTLEGHSDWVCAVAFSPDGQLVASASWDETVRLWEAATGTCRSTLKGHSHWVYAVAFSPDGQLVASASHDKTVRLWEAVTGMCCSTLKGHSNSVCAVTISPDGQLVASASYDKTVRLWEVVTGMCRSTLEGHSDFINTVACLPDRQLGASGSDDKTVVFSPAGSLMKHHFEKEEPNGITIKPAVEDKWNACLNILEGHESIIPSVAFLHDSAQVTLASWNRTVRIWDASSGECLQTPEGHSDRVTSVTFSHDSARLVSTSRDHTVKIWDASSGECLQTLRGYSNPVALVTFSYDSTRLAWTSWNHTIRIWDASSGECLQMLEGHSDVVTSVAFSHNSAQLASASKDHTIRIWDVSSGECLQTLEGHRYEVTSVAFSHNSAQLASASKDHTIRIWDVSSGECLQTLEGHRYEVTSVAFLHNSAQLASASEDYTIRIWDVSSGKCLQTLEGHSDEVTSVAFSHNSAQLASASEDHTIRIWDASSGDCQYTLSIGKPLYNISFDTTGSYLHTELGLLAIDAPSALNITPDRIERKNPRYQGVGLSSNRAWITYNSENLIWLPPEYRPSCSAVSGRGTMGIGLESGKVWILKGVDV</sequence>
<feature type="repeat" description="WD" evidence="3">
    <location>
        <begin position="1004"/>
        <end position="1045"/>
    </location>
</feature>
<dbReference type="InterPro" id="IPR015943">
    <property type="entry name" value="WD40/YVTN_repeat-like_dom_sf"/>
</dbReference>
<dbReference type="SMART" id="SM00320">
    <property type="entry name" value="WD40"/>
    <property type="match status" value="16"/>
</dbReference>
<dbReference type="InterPro" id="IPR056884">
    <property type="entry name" value="NPHP3-like_N"/>
</dbReference>
<evidence type="ECO:0000259" key="5">
    <source>
        <dbReference type="PROSITE" id="PS50837"/>
    </source>
</evidence>
<feature type="repeat" description="WD" evidence="3">
    <location>
        <begin position="1196"/>
        <end position="1237"/>
    </location>
</feature>
<dbReference type="PROSITE" id="PS50082">
    <property type="entry name" value="WD_REPEATS_2"/>
    <property type="match status" value="15"/>
</dbReference>
<protein>
    <recommendedName>
        <fullName evidence="5">NACHT domain-containing protein</fullName>
    </recommendedName>
</protein>
<dbReference type="InterPro" id="IPR036322">
    <property type="entry name" value="WD40_repeat_dom_sf"/>
</dbReference>
<feature type="repeat" description="WD" evidence="3">
    <location>
        <begin position="794"/>
        <end position="835"/>
    </location>
</feature>
<feature type="repeat" description="WD" evidence="3">
    <location>
        <begin position="1406"/>
        <end position="1447"/>
    </location>
</feature>
<evidence type="ECO:0000313" key="6">
    <source>
        <dbReference type="EMBL" id="KAF7514113.1"/>
    </source>
</evidence>
<gene>
    <name evidence="6" type="ORF">GJ744_004438</name>
</gene>
<dbReference type="FunFam" id="2.130.10.10:FF:000228">
    <property type="entry name" value="COMPASS-like H3K4 histone methylase component WDR5A"/>
    <property type="match status" value="1"/>
</dbReference>
<dbReference type="SUPFAM" id="SSF50978">
    <property type="entry name" value="WD40 repeat-like"/>
    <property type="match status" value="1"/>
</dbReference>
<dbReference type="InterPro" id="IPR001680">
    <property type="entry name" value="WD40_rpt"/>
</dbReference>
<dbReference type="PRINTS" id="PR00320">
    <property type="entry name" value="GPROTEINBRPT"/>
</dbReference>
<dbReference type="InterPro" id="IPR050349">
    <property type="entry name" value="WD_LIS1/nudF_dynein_reg"/>
</dbReference>
<feature type="repeat" description="WD" evidence="3">
    <location>
        <begin position="1364"/>
        <end position="1405"/>
    </location>
</feature>
<feature type="repeat" description="WD" evidence="3">
    <location>
        <begin position="752"/>
        <end position="793"/>
    </location>
</feature>
<dbReference type="Pfam" id="PF17111">
    <property type="entry name" value="PigL_N"/>
    <property type="match status" value="1"/>
</dbReference>
<dbReference type="PROSITE" id="PS50837">
    <property type="entry name" value="NACHT"/>
    <property type="match status" value="1"/>
</dbReference>
<feature type="repeat" description="WD" evidence="3">
    <location>
        <begin position="1322"/>
        <end position="1363"/>
    </location>
</feature>
<dbReference type="InterPro" id="IPR020472">
    <property type="entry name" value="WD40_PAC1"/>
</dbReference>
<keyword evidence="4" id="KW-0175">Coiled coil</keyword>
<dbReference type="PROSITE" id="PS50294">
    <property type="entry name" value="WD_REPEATS_REGION"/>
    <property type="match status" value="15"/>
</dbReference>
<feature type="repeat" description="WD" evidence="3">
    <location>
        <begin position="1046"/>
        <end position="1087"/>
    </location>
</feature>
<dbReference type="InterPro" id="IPR019775">
    <property type="entry name" value="WD40_repeat_CS"/>
</dbReference>
<dbReference type="PROSITE" id="PS00678">
    <property type="entry name" value="WD_REPEATS_1"/>
    <property type="match status" value="12"/>
</dbReference>
<dbReference type="SUPFAM" id="SSF52540">
    <property type="entry name" value="P-loop containing nucleoside triphosphate hydrolases"/>
    <property type="match status" value="1"/>
</dbReference>
<evidence type="ECO:0000256" key="1">
    <source>
        <dbReference type="ARBA" id="ARBA00022574"/>
    </source>
</evidence>
<feature type="repeat" description="WD" evidence="3">
    <location>
        <begin position="1154"/>
        <end position="1195"/>
    </location>
</feature>
<feature type="repeat" description="WD" evidence="3">
    <location>
        <begin position="1238"/>
        <end position="1279"/>
    </location>
</feature>
<dbReference type="InterPro" id="IPR011047">
    <property type="entry name" value="Quinoprotein_ADH-like_sf"/>
</dbReference>
<evidence type="ECO:0000256" key="2">
    <source>
        <dbReference type="ARBA" id="ARBA00022737"/>
    </source>
</evidence>
<keyword evidence="1 3" id="KW-0853">WD repeat</keyword>
<feature type="repeat" description="WD" evidence="3">
    <location>
        <begin position="920"/>
        <end position="961"/>
    </location>
</feature>
<evidence type="ECO:0000313" key="7">
    <source>
        <dbReference type="Proteomes" id="UP000606974"/>
    </source>
</evidence>
<dbReference type="InterPro" id="IPR027417">
    <property type="entry name" value="P-loop_NTPase"/>
</dbReference>
<dbReference type="PANTHER" id="PTHR44129">
    <property type="entry name" value="WD REPEAT-CONTAINING PROTEIN POP1"/>
    <property type="match status" value="1"/>
</dbReference>
<name>A0A8H7ARZ6_9EURO</name>
<dbReference type="Gene3D" id="3.40.50.300">
    <property type="entry name" value="P-loop containing nucleotide triphosphate hydrolases"/>
    <property type="match status" value="1"/>
</dbReference>
<evidence type="ECO:0000256" key="4">
    <source>
        <dbReference type="SAM" id="Coils"/>
    </source>
</evidence>
<dbReference type="InterPro" id="IPR007111">
    <property type="entry name" value="NACHT_NTPase"/>
</dbReference>
<reference evidence="6" key="1">
    <citation type="submission" date="2020-02" db="EMBL/GenBank/DDBJ databases">
        <authorList>
            <person name="Palmer J.M."/>
        </authorList>
    </citation>
    <scope>NUCLEOTIDE SEQUENCE</scope>
    <source>
        <strain evidence="6">EPUS1.4</strain>
        <tissue evidence="6">Thallus</tissue>
    </source>
</reference>
<keyword evidence="2" id="KW-0677">Repeat</keyword>
<dbReference type="SUPFAM" id="SSF82171">
    <property type="entry name" value="DPP6 N-terminal domain-like"/>
    <property type="match status" value="1"/>
</dbReference>
<feature type="repeat" description="WD" evidence="3">
    <location>
        <begin position="836"/>
        <end position="877"/>
    </location>
</feature>
<dbReference type="Pfam" id="PF00400">
    <property type="entry name" value="WD40"/>
    <property type="match status" value="16"/>
</dbReference>
<dbReference type="OrthoDB" id="674604at2759"/>
<feature type="repeat" description="WD" evidence="3">
    <location>
        <begin position="878"/>
        <end position="919"/>
    </location>
</feature>
<dbReference type="EMBL" id="JAACFV010000002">
    <property type="protein sequence ID" value="KAF7514113.1"/>
    <property type="molecule type" value="Genomic_DNA"/>
</dbReference>
<feature type="repeat" description="WD" evidence="3">
    <location>
        <begin position="1280"/>
        <end position="1321"/>
    </location>
</feature>
<evidence type="ECO:0000256" key="3">
    <source>
        <dbReference type="PROSITE-ProRule" id="PRU00221"/>
    </source>
</evidence>
<dbReference type="Proteomes" id="UP000606974">
    <property type="component" value="Unassembled WGS sequence"/>
</dbReference>
<comment type="caution">
    <text evidence="6">The sequence shown here is derived from an EMBL/GenBank/DDBJ whole genome shotgun (WGS) entry which is preliminary data.</text>
</comment>
<dbReference type="SUPFAM" id="SSF50998">
    <property type="entry name" value="Quinoprotein alcohol dehydrogenase-like"/>
    <property type="match status" value="1"/>
</dbReference>
<organism evidence="6 7">
    <name type="scientific">Endocarpon pusillum</name>
    <dbReference type="NCBI Taxonomy" id="364733"/>
    <lineage>
        <taxon>Eukaryota</taxon>
        <taxon>Fungi</taxon>
        <taxon>Dikarya</taxon>
        <taxon>Ascomycota</taxon>
        <taxon>Pezizomycotina</taxon>
        <taxon>Eurotiomycetes</taxon>
        <taxon>Chaetothyriomycetidae</taxon>
        <taxon>Verrucariales</taxon>
        <taxon>Verrucariaceae</taxon>
        <taxon>Endocarpon</taxon>
    </lineage>
</organism>
<keyword evidence="7" id="KW-1185">Reference proteome</keyword>
<dbReference type="Pfam" id="PF24883">
    <property type="entry name" value="NPHP3_N"/>
    <property type="match status" value="1"/>
</dbReference>
<proteinExistence type="predicted"/>
<accession>A0A8H7ARZ6</accession>
<dbReference type="CDD" id="cd00200">
    <property type="entry name" value="WD40"/>
    <property type="match status" value="2"/>
</dbReference>